<evidence type="ECO:0000313" key="3">
    <source>
        <dbReference type="Proteomes" id="UP000295807"/>
    </source>
</evidence>
<proteinExistence type="predicted"/>
<keyword evidence="3" id="KW-1185">Reference proteome</keyword>
<organism evidence="2 3">
    <name type="scientific">Anseongella ginsenosidimutans</name>
    <dbReference type="NCBI Taxonomy" id="496056"/>
    <lineage>
        <taxon>Bacteria</taxon>
        <taxon>Pseudomonadati</taxon>
        <taxon>Bacteroidota</taxon>
        <taxon>Sphingobacteriia</taxon>
        <taxon>Sphingobacteriales</taxon>
        <taxon>Sphingobacteriaceae</taxon>
        <taxon>Anseongella</taxon>
    </lineage>
</organism>
<dbReference type="SUPFAM" id="SSF81593">
    <property type="entry name" value="Nucleotidyltransferase substrate binding subunit/domain"/>
    <property type="match status" value="1"/>
</dbReference>
<dbReference type="OrthoDB" id="1321649at2"/>
<protein>
    <submittedName>
        <fullName evidence="2">HEPN domain-containing protein</fullName>
    </submittedName>
</protein>
<evidence type="ECO:0000259" key="1">
    <source>
        <dbReference type="PROSITE" id="PS50910"/>
    </source>
</evidence>
<feature type="domain" description="HEPN" evidence="1">
    <location>
        <begin position="132"/>
        <end position="245"/>
    </location>
</feature>
<dbReference type="Pfam" id="PF05168">
    <property type="entry name" value="HEPN"/>
    <property type="match status" value="1"/>
</dbReference>
<dbReference type="EMBL" id="SMAD01000018">
    <property type="protein sequence ID" value="TCS84747.1"/>
    <property type="molecule type" value="Genomic_DNA"/>
</dbReference>
<dbReference type="InterPro" id="IPR007842">
    <property type="entry name" value="HEPN_dom"/>
</dbReference>
<dbReference type="AlphaFoldDB" id="A0A4R3KM34"/>
<sequence length="278" mass="31678">MADILSDLMLPYVTEEFNPKRIYAFPHPSFQGCGYKSYRTLLVVIEDERQEPLCQLQARAEEAGLEGYGYLFCFQKWNTLATALNAGQLFYSLVCQRKHLVYAKGHEKLILSSSDRLRQVLLKAEIDLSACMMRVAAFLDGARFYEHREDLPMAAFMLQQSIELLFRGAELALRAGEERCHLLRTHFVPCKPMLPRMCAAFPLQSEADDALLQLLNDAYVNARYRDQYVISEEDFREALARASEMIAIAPREVAAMIQLAKAVARERGQAIPINDTNQ</sequence>
<dbReference type="PROSITE" id="PS50910">
    <property type="entry name" value="HEPN"/>
    <property type="match status" value="1"/>
</dbReference>
<dbReference type="Proteomes" id="UP000295807">
    <property type="component" value="Unassembled WGS sequence"/>
</dbReference>
<name>A0A4R3KM34_9SPHI</name>
<comment type="caution">
    <text evidence="2">The sequence shown here is derived from an EMBL/GenBank/DDBJ whole genome shotgun (WGS) entry which is preliminary data.</text>
</comment>
<evidence type="ECO:0000313" key="2">
    <source>
        <dbReference type="EMBL" id="TCS84747.1"/>
    </source>
</evidence>
<dbReference type="RefSeq" id="WP_132130651.1">
    <property type="nucleotide sequence ID" value="NZ_SMAD01000018.1"/>
</dbReference>
<dbReference type="Gene3D" id="1.20.120.330">
    <property type="entry name" value="Nucleotidyltransferases domain 2"/>
    <property type="match status" value="1"/>
</dbReference>
<accession>A0A4R3KM34</accession>
<gene>
    <name evidence="2" type="ORF">EDD80_11816</name>
</gene>
<reference evidence="2 3" key="1">
    <citation type="submission" date="2019-03" db="EMBL/GenBank/DDBJ databases">
        <title>Genomic Encyclopedia of Type Strains, Phase IV (KMG-IV): sequencing the most valuable type-strain genomes for metagenomic binning, comparative biology and taxonomic classification.</title>
        <authorList>
            <person name="Goeker M."/>
        </authorList>
    </citation>
    <scope>NUCLEOTIDE SEQUENCE [LARGE SCALE GENOMIC DNA]</scope>
    <source>
        <strain evidence="2 3">DSM 21100</strain>
    </source>
</reference>